<protein>
    <submittedName>
        <fullName evidence="2">Methyltransferase domain-containing protein</fullName>
    </submittedName>
</protein>
<name>A0A553ZWW1_9BACI</name>
<dbReference type="PANTHER" id="PTHR43861">
    <property type="entry name" value="TRANS-ACONITATE 2-METHYLTRANSFERASE-RELATED"/>
    <property type="match status" value="1"/>
</dbReference>
<dbReference type="Pfam" id="PF13847">
    <property type="entry name" value="Methyltransf_31"/>
    <property type="match status" value="1"/>
</dbReference>
<dbReference type="CDD" id="cd02440">
    <property type="entry name" value="AdoMet_MTases"/>
    <property type="match status" value="1"/>
</dbReference>
<dbReference type="GO" id="GO:0008168">
    <property type="term" value="F:methyltransferase activity"/>
    <property type="evidence" value="ECO:0007669"/>
    <property type="project" value="UniProtKB-KW"/>
</dbReference>
<dbReference type="OrthoDB" id="9797252at2"/>
<keyword evidence="2" id="KW-0808">Transferase</keyword>
<gene>
    <name evidence="2" type="ORF">FN960_13665</name>
</gene>
<comment type="caution">
    <text evidence="2">The sequence shown here is derived from an EMBL/GenBank/DDBJ whole genome shotgun (WGS) entry which is preliminary data.</text>
</comment>
<keyword evidence="3" id="KW-1185">Reference proteome</keyword>
<sequence length="268" mass="30181">MDSDVAKKRAEIPGSASSILDARTLHTSHKRLSELVTEGMSVLDVGCGTGTITKGIAEIVGSRGRVVGIDQNPAFVETANESALDLPMLSFMEGDVYDLPFENEFDMVTSARVLQWLSDPVRALRTLIAAAKPGGKIIILDYNHEKIKWEPEPPESTKQFYRAFLKWRADAGMDNEMADHLEEMYGRVGLSQIHTHIQDEVVTRSDPDFMKKINIWADVMTSRGKQMVRDGFYGESELTLAEKQYREWVQFEARSQCMYLRAVEGSKQ</sequence>
<dbReference type="AlphaFoldDB" id="A0A553ZWW1"/>
<dbReference type="PANTHER" id="PTHR43861:SF1">
    <property type="entry name" value="TRANS-ACONITATE 2-METHYLTRANSFERASE"/>
    <property type="match status" value="1"/>
</dbReference>
<dbReference type="Proteomes" id="UP000318521">
    <property type="component" value="Unassembled WGS sequence"/>
</dbReference>
<feature type="domain" description="Methyltransferase" evidence="1">
    <location>
        <begin position="38"/>
        <end position="146"/>
    </location>
</feature>
<keyword evidence="2" id="KW-0489">Methyltransferase</keyword>
<dbReference type="InterPro" id="IPR029063">
    <property type="entry name" value="SAM-dependent_MTases_sf"/>
</dbReference>
<evidence type="ECO:0000313" key="3">
    <source>
        <dbReference type="Proteomes" id="UP000318521"/>
    </source>
</evidence>
<accession>A0A553ZWW1</accession>
<dbReference type="GO" id="GO:0032259">
    <property type="term" value="P:methylation"/>
    <property type="evidence" value="ECO:0007669"/>
    <property type="project" value="UniProtKB-KW"/>
</dbReference>
<reference evidence="2 3" key="1">
    <citation type="submission" date="2019-07" db="EMBL/GenBank/DDBJ databases">
        <authorList>
            <person name="Park Y.J."/>
            <person name="Jeong S.E."/>
            <person name="Jung H.S."/>
        </authorList>
    </citation>
    <scope>NUCLEOTIDE SEQUENCE [LARGE SCALE GENOMIC DNA]</scope>
    <source>
        <strain evidence="3">P16(2019)</strain>
    </source>
</reference>
<dbReference type="SUPFAM" id="SSF53335">
    <property type="entry name" value="S-adenosyl-L-methionine-dependent methyltransferases"/>
    <property type="match status" value="1"/>
</dbReference>
<evidence type="ECO:0000259" key="1">
    <source>
        <dbReference type="Pfam" id="PF13847"/>
    </source>
</evidence>
<dbReference type="InterPro" id="IPR025714">
    <property type="entry name" value="Methyltranfer_dom"/>
</dbReference>
<dbReference type="RefSeq" id="WP_143849290.1">
    <property type="nucleotide sequence ID" value="NZ_VLXZ01000008.1"/>
</dbReference>
<organism evidence="2 3">
    <name type="scientific">Alkalicoccobacillus porphyridii</name>
    <dbReference type="NCBI Taxonomy" id="2597270"/>
    <lineage>
        <taxon>Bacteria</taxon>
        <taxon>Bacillati</taxon>
        <taxon>Bacillota</taxon>
        <taxon>Bacilli</taxon>
        <taxon>Bacillales</taxon>
        <taxon>Bacillaceae</taxon>
        <taxon>Alkalicoccobacillus</taxon>
    </lineage>
</organism>
<dbReference type="EMBL" id="VLXZ01000008">
    <property type="protein sequence ID" value="TSB45950.1"/>
    <property type="molecule type" value="Genomic_DNA"/>
</dbReference>
<dbReference type="Gene3D" id="3.40.50.150">
    <property type="entry name" value="Vaccinia Virus protein VP39"/>
    <property type="match status" value="1"/>
</dbReference>
<proteinExistence type="predicted"/>
<evidence type="ECO:0000313" key="2">
    <source>
        <dbReference type="EMBL" id="TSB45950.1"/>
    </source>
</evidence>